<dbReference type="SUPFAM" id="SSF49354">
    <property type="entry name" value="PapD-like"/>
    <property type="match status" value="1"/>
</dbReference>
<gene>
    <name evidence="7" type="ORF">TRAES_3BF057400040CFD_c1</name>
</gene>
<protein>
    <recommendedName>
        <fullName evidence="6">MSP domain-containing protein</fullName>
    </recommendedName>
</protein>
<dbReference type="InterPro" id="IPR000535">
    <property type="entry name" value="MSP_dom"/>
</dbReference>
<accession>A0A080YU31</accession>
<dbReference type="InterPro" id="IPR013783">
    <property type="entry name" value="Ig-like_fold"/>
</dbReference>
<sequence length="497" mass="56234">MALTKQKTLNEPTQTGVVFSQVVKPQGENIPRYRGLGIWQTISSLTSDELIQLDPAVLCMPHWPNKAIKFIVNVVNTTDFYVGFNVYIISRNAARDKRPAAEASKGILQPRSTKRQILQCICHLPVEDYFVWSRVVTESVESIDITGYMVEEESKKLPFIILNEASPACSSKELIQFDPPELSLPLIPNKPLVFSVNIVNSAECYVGFEKYNLETNVARYYAQPEGAVMPPRSTKSLVVERVPKKKKQCQDGPLKISNVARYYTENAVKPPRSTQRLVVKRVPKKKEELLSECQDDKFLVWSCLVSKGAKASDLDGCAIDEGSKELPIVYNKTSSLCSSDELIQFDPPQLPFNYLPNMRVSMLRLLKIVNVTDHIVGFNTWAHEDNSASYAIEPRAGILPPQSTQTIKVRRTLKENQTEDMQCKDKIFVWNGIVTEGVQLSDVGKYWKDEDKELNVILTKLESELQKFLVNYREGLAKQVIYRLLAQLAKWPARCAA</sequence>
<evidence type="ECO:0000313" key="7">
    <source>
        <dbReference type="EMBL" id="CDM86884.1"/>
    </source>
</evidence>
<dbReference type="EMBL" id="HG670306">
    <property type="protein sequence ID" value="CDM86884.1"/>
    <property type="molecule type" value="Genomic_DNA"/>
</dbReference>
<reference evidence="7" key="1">
    <citation type="journal article" date="2014" name="Science">
        <title>Structural and functional partitioning of bread wheat chromosome 3B.</title>
        <authorList>
            <person name="Choulet F."/>
            <person name="Alberti A."/>
            <person name="Theil S."/>
            <person name="Glover N."/>
            <person name="Barbe V."/>
            <person name="Daron J."/>
            <person name="Pingault L."/>
            <person name="Sourdille P."/>
            <person name="Couloux A."/>
            <person name="Paux E."/>
            <person name="Leroy P."/>
            <person name="Mangenot S."/>
            <person name="Guilhot N."/>
            <person name="Le Gouis J."/>
            <person name="Balfourier F."/>
            <person name="Alaux M."/>
            <person name="Jamilloux V."/>
            <person name="Poulain J."/>
            <person name="Durand C."/>
            <person name="Bellec A."/>
            <person name="Gaspin C."/>
            <person name="Safar J."/>
            <person name="Dolezel J."/>
            <person name="Rogers J."/>
            <person name="Vandepoele K."/>
            <person name="Aury J.M."/>
            <person name="Mayer K."/>
            <person name="Berges H."/>
            <person name="Quesneville H."/>
            <person name="Wincker P."/>
            <person name="Feuillet C."/>
        </authorList>
    </citation>
    <scope>NUCLEOTIDE SEQUENCE</scope>
</reference>
<dbReference type="PANTHER" id="PTHR10809">
    <property type="entry name" value="VESICLE-ASSOCIATED MEMBRANE PROTEIN-ASSOCIATED PROTEIN"/>
    <property type="match status" value="1"/>
</dbReference>
<evidence type="ECO:0000256" key="2">
    <source>
        <dbReference type="ARBA" id="ARBA00008932"/>
    </source>
</evidence>
<proteinExistence type="inferred from homology"/>
<evidence type="ECO:0000259" key="6">
    <source>
        <dbReference type="PROSITE" id="PS50202"/>
    </source>
</evidence>
<comment type="subcellular location">
    <subcellularLocation>
        <location evidence="1">Membrane</location>
        <topology evidence="1">Single-pass type IV membrane protein</topology>
    </subcellularLocation>
</comment>
<evidence type="ECO:0000256" key="4">
    <source>
        <dbReference type="ARBA" id="ARBA00022989"/>
    </source>
</evidence>
<organism evidence="7">
    <name type="scientific">Triticum aestivum</name>
    <name type="common">Wheat</name>
    <dbReference type="NCBI Taxonomy" id="4565"/>
    <lineage>
        <taxon>Eukaryota</taxon>
        <taxon>Viridiplantae</taxon>
        <taxon>Streptophyta</taxon>
        <taxon>Embryophyta</taxon>
        <taxon>Tracheophyta</taxon>
        <taxon>Spermatophyta</taxon>
        <taxon>Magnoliopsida</taxon>
        <taxon>Liliopsida</taxon>
        <taxon>Poales</taxon>
        <taxon>Poaceae</taxon>
        <taxon>BOP clade</taxon>
        <taxon>Pooideae</taxon>
        <taxon>Triticodae</taxon>
        <taxon>Triticeae</taxon>
        <taxon>Triticinae</taxon>
        <taxon>Triticum</taxon>
    </lineage>
</organism>
<dbReference type="HOGENOM" id="CLU_549099_0_0_1"/>
<feature type="domain" description="MSP" evidence="6">
    <location>
        <begin position="342"/>
        <end position="465"/>
    </location>
</feature>
<keyword evidence="4" id="KW-1133">Transmembrane helix</keyword>
<evidence type="ECO:0000256" key="3">
    <source>
        <dbReference type="ARBA" id="ARBA00022692"/>
    </source>
</evidence>
<comment type="similarity">
    <text evidence="2">Belongs to the VAMP-associated protein (VAP) (TC 9.B.17) family.</text>
</comment>
<dbReference type="PROSITE" id="PS50202">
    <property type="entry name" value="MSP"/>
    <property type="match status" value="1"/>
</dbReference>
<name>A0A080YU31_WHEAT</name>
<dbReference type="InterPro" id="IPR008962">
    <property type="entry name" value="PapD-like_sf"/>
</dbReference>
<evidence type="ECO:0000256" key="5">
    <source>
        <dbReference type="ARBA" id="ARBA00023136"/>
    </source>
</evidence>
<dbReference type="Gene3D" id="2.60.40.10">
    <property type="entry name" value="Immunoglobulins"/>
    <property type="match status" value="2"/>
</dbReference>
<evidence type="ECO:0000256" key="1">
    <source>
        <dbReference type="ARBA" id="ARBA00004211"/>
    </source>
</evidence>
<keyword evidence="5" id="KW-0472">Membrane</keyword>
<dbReference type="PANTHER" id="PTHR10809:SF6">
    <property type="entry name" value="AT11025P-RELATED"/>
    <property type="match status" value="1"/>
</dbReference>
<dbReference type="AlphaFoldDB" id="A0A080YU31"/>
<dbReference type="GO" id="GO:0005789">
    <property type="term" value="C:endoplasmic reticulum membrane"/>
    <property type="evidence" value="ECO:0007669"/>
    <property type="project" value="InterPro"/>
</dbReference>
<keyword evidence="3" id="KW-0812">Transmembrane</keyword>
<dbReference type="InterPro" id="IPR016763">
    <property type="entry name" value="VAP"/>
</dbReference>